<evidence type="ECO:0000256" key="1">
    <source>
        <dbReference type="ARBA" id="ARBA00023224"/>
    </source>
</evidence>
<dbReference type="EMBL" id="SHKM01000002">
    <property type="protein sequence ID" value="RZT76294.1"/>
    <property type="molecule type" value="Genomic_DNA"/>
</dbReference>
<dbReference type="CDD" id="cd06225">
    <property type="entry name" value="HAMP"/>
    <property type="match status" value="1"/>
</dbReference>
<evidence type="ECO:0000256" key="4">
    <source>
        <dbReference type="SAM" id="Coils"/>
    </source>
</evidence>
<feature type="domain" description="Methyl-accepting transducer" evidence="6">
    <location>
        <begin position="402"/>
        <end position="638"/>
    </location>
</feature>
<evidence type="ECO:0000256" key="3">
    <source>
        <dbReference type="PROSITE-ProRule" id="PRU00284"/>
    </source>
</evidence>
<keyword evidence="5" id="KW-1133">Transmembrane helix</keyword>
<feature type="domain" description="HAMP" evidence="7">
    <location>
        <begin position="345"/>
        <end position="397"/>
    </location>
</feature>
<keyword evidence="5" id="KW-0472">Membrane</keyword>
<dbReference type="InterPro" id="IPR003660">
    <property type="entry name" value="HAMP_dom"/>
</dbReference>
<evidence type="ECO:0000256" key="2">
    <source>
        <dbReference type="ARBA" id="ARBA00029447"/>
    </source>
</evidence>
<dbReference type="SMART" id="SM00304">
    <property type="entry name" value="HAMP"/>
    <property type="match status" value="1"/>
</dbReference>
<dbReference type="Pfam" id="PF00015">
    <property type="entry name" value="MCPsignal"/>
    <property type="match status" value="1"/>
</dbReference>
<dbReference type="Proteomes" id="UP000292136">
    <property type="component" value="Unassembled WGS sequence"/>
</dbReference>
<dbReference type="PROSITE" id="PS50885">
    <property type="entry name" value="HAMP"/>
    <property type="match status" value="1"/>
</dbReference>
<accession>A0ABY0INR0</accession>
<dbReference type="CDD" id="cd11386">
    <property type="entry name" value="MCP_signal"/>
    <property type="match status" value="1"/>
</dbReference>
<evidence type="ECO:0000313" key="9">
    <source>
        <dbReference type="Proteomes" id="UP000292136"/>
    </source>
</evidence>
<comment type="similarity">
    <text evidence="2">Belongs to the methyl-accepting chemotaxis (MCP) protein family.</text>
</comment>
<feature type="coiled-coil region" evidence="4">
    <location>
        <begin position="40"/>
        <end position="67"/>
    </location>
</feature>
<dbReference type="InterPro" id="IPR004089">
    <property type="entry name" value="MCPsignal_dom"/>
</dbReference>
<dbReference type="Gene3D" id="1.10.287.950">
    <property type="entry name" value="Methyl-accepting chemotaxis protein"/>
    <property type="match status" value="1"/>
</dbReference>
<keyword evidence="4" id="KW-0175">Coiled coil</keyword>
<sequence length="675" mass="70608">MKALFAPAAWLVGRLSYRQKLLATGALFALPLILLGGLLLADRQSALAELEQERAGLALQLPALELMLALHDLHGAFQGAAAGEADFQQRLPQRKAAVEQALARVGKLAQEQAGALGPAPAWADLQGRWQAVAALRPEDEADGGLEAYLELSQLSRQWLGQISDGSRLRRDGDVAAAALVDTLSVKLPLLVESLGLARDAGLGAVARKRLKSGLRNRLTVVRGGLEPLIGWTLENVDKAAQLRPGLKAGLEGPAGNVGTASLGLQEVLTTKVIDTTDFDIGAAEYAARGDVAMAAVLDLARALTPAIDGLLAERQGRLLLVRNLVLGGLALLLLVIVYGFTGAYISIMRGIHSLRGAAAVMAGGDLRARVELVSGDEVAEAGHSFNHMAETFAGLIRGNGQAARAVVEASDNLARASQQVEHASGRQSEAAARTAAAVQQMSVSVAEVAEHARETARMTEEADAAAGRGAVQAEAAAADMAGVVSGVRESVQLIQSLEERSREIGKVVQTIQEIADQTNLLALNAAIEAARAGEHGRGFSVVADEVRKLADRTGVSTREIGSTISAIQQDIHQAVAGMDDNSARVDGSTRRVEELSRSLAEIRHAVGRSAEHVRDIVDATAGQRDASTEIARNIQEIADMAEENHAAIRASSQAVAELGTLAVGLTDSVAGLVTD</sequence>
<dbReference type="RefSeq" id="WP_130459543.1">
    <property type="nucleotide sequence ID" value="NZ_SHKM01000002.1"/>
</dbReference>
<evidence type="ECO:0000313" key="8">
    <source>
        <dbReference type="EMBL" id="RZT76294.1"/>
    </source>
</evidence>
<comment type="caution">
    <text evidence="8">The sequence shown here is derived from an EMBL/GenBank/DDBJ whole genome shotgun (WGS) entry which is preliminary data.</text>
</comment>
<dbReference type="PANTHER" id="PTHR32089">
    <property type="entry name" value="METHYL-ACCEPTING CHEMOTAXIS PROTEIN MCPB"/>
    <property type="match status" value="1"/>
</dbReference>
<keyword evidence="1 3" id="KW-0807">Transducer</keyword>
<evidence type="ECO:0000259" key="6">
    <source>
        <dbReference type="PROSITE" id="PS50111"/>
    </source>
</evidence>
<name>A0ABY0INR0_9RHOO</name>
<proteinExistence type="inferred from homology"/>
<protein>
    <submittedName>
        <fullName evidence="8">Methyl-accepting chemotaxis protein</fullName>
    </submittedName>
</protein>
<keyword evidence="5" id="KW-0812">Transmembrane</keyword>
<organism evidence="8 9">
    <name type="scientific">Azospira oryzae</name>
    <dbReference type="NCBI Taxonomy" id="146939"/>
    <lineage>
        <taxon>Bacteria</taxon>
        <taxon>Pseudomonadati</taxon>
        <taxon>Pseudomonadota</taxon>
        <taxon>Betaproteobacteria</taxon>
        <taxon>Rhodocyclales</taxon>
        <taxon>Rhodocyclaceae</taxon>
        <taxon>Azospira</taxon>
    </lineage>
</organism>
<dbReference type="SUPFAM" id="SSF58104">
    <property type="entry name" value="Methyl-accepting chemotaxis protein (MCP) signaling domain"/>
    <property type="match status" value="1"/>
</dbReference>
<evidence type="ECO:0000256" key="5">
    <source>
        <dbReference type="SAM" id="Phobius"/>
    </source>
</evidence>
<dbReference type="PROSITE" id="PS50111">
    <property type="entry name" value="CHEMOTAXIS_TRANSDUC_2"/>
    <property type="match status" value="1"/>
</dbReference>
<gene>
    <name evidence="8" type="ORF">EV678_2169</name>
</gene>
<dbReference type="Pfam" id="PF00672">
    <property type="entry name" value="HAMP"/>
    <property type="match status" value="1"/>
</dbReference>
<evidence type="ECO:0000259" key="7">
    <source>
        <dbReference type="PROSITE" id="PS50885"/>
    </source>
</evidence>
<dbReference type="SMART" id="SM00283">
    <property type="entry name" value="MA"/>
    <property type="match status" value="1"/>
</dbReference>
<keyword evidence="9" id="KW-1185">Reference proteome</keyword>
<reference evidence="8 9" key="1">
    <citation type="submission" date="2019-02" db="EMBL/GenBank/DDBJ databases">
        <title>Genomic Encyclopedia of Type Strains, Phase IV (KMG-IV): sequencing the most valuable type-strain genomes for metagenomic binning, comparative biology and taxonomic classification.</title>
        <authorList>
            <person name="Goeker M."/>
        </authorList>
    </citation>
    <scope>NUCLEOTIDE SEQUENCE [LARGE SCALE GENOMIC DNA]</scope>
    <source>
        <strain evidence="8 9">DSM 21223</strain>
    </source>
</reference>
<feature type="transmembrane region" description="Helical" evidence="5">
    <location>
        <begin position="324"/>
        <end position="345"/>
    </location>
</feature>
<dbReference type="PANTHER" id="PTHR32089:SF112">
    <property type="entry name" value="LYSOZYME-LIKE PROTEIN-RELATED"/>
    <property type="match status" value="1"/>
</dbReference>